<accession>A0A511NG05</accession>
<dbReference type="Pfam" id="PF01327">
    <property type="entry name" value="Pep_deformylase"/>
    <property type="match status" value="1"/>
</dbReference>
<reference evidence="5 6" key="1">
    <citation type="submission" date="2019-07" db="EMBL/GenBank/DDBJ databases">
        <title>Whole genome shotgun sequence of Empedobacter brevis NBRC 14943.</title>
        <authorList>
            <person name="Hosoyama A."/>
            <person name="Uohara A."/>
            <person name="Ohji S."/>
            <person name="Ichikawa N."/>
        </authorList>
    </citation>
    <scope>NUCLEOTIDE SEQUENCE [LARGE SCALE GENOMIC DNA]</scope>
    <source>
        <strain evidence="5 6">NBRC 14943</strain>
    </source>
</reference>
<keyword evidence="6" id="KW-1185">Reference proteome</keyword>
<protein>
    <recommendedName>
        <fullName evidence="4">Peptide deformylase</fullName>
        <shortName evidence="4">PDF</shortName>
        <ecNumber evidence="4">3.5.1.88</ecNumber>
    </recommendedName>
    <alternativeName>
        <fullName evidence="4">Polypeptide deformylase</fullName>
    </alternativeName>
</protein>
<name>A0A511NG05_9FLAO</name>
<comment type="caution">
    <text evidence="5">The sequence shown here is derived from an EMBL/GenBank/DDBJ whole genome shotgun (WGS) entry which is preliminary data.</text>
</comment>
<dbReference type="PANTHER" id="PTHR10458:SF22">
    <property type="entry name" value="PEPTIDE DEFORMYLASE"/>
    <property type="match status" value="1"/>
</dbReference>
<comment type="catalytic activity">
    <reaction evidence="4">
        <text>N-terminal N-formyl-L-methionyl-[peptide] + H2O = N-terminal L-methionyl-[peptide] + formate</text>
        <dbReference type="Rhea" id="RHEA:24420"/>
        <dbReference type="Rhea" id="RHEA-COMP:10639"/>
        <dbReference type="Rhea" id="RHEA-COMP:10640"/>
        <dbReference type="ChEBI" id="CHEBI:15377"/>
        <dbReference type="ChEBI" id="CHEBI:15740"/>
        <dbReference type="ChEBI" id="CHEBI:49298"/>
        <dbReference type="ChEBI" id="CHEBI:64731"/>
        <dbReference type="EC" id="3.5.1.88"/>
    </reaction>
</comment>
<dbReference type="InterPro" id="IPR036821">
    <property type="entry name" value="Peptide_deformylase_sf"/>
</dbReference>
<dbReference type="InterPro" id="IPR023635">
    <property type="entry name" value="Peptide_deformylase"/>
</dbReference>
<dbReference type="NCBIfam" id="NF001159">
    <property type="entry name" value="PRK00150.1-3"/>
    <property type="match status" value="1"/>
</dbReference>
<evidence type="ECO:0000256" key="4">
    <source>
        <dbReference type="HAMAP-Rule" id="MF_00163"/>
    </source>
</evidence>
<keyword evidence="3 4" id="KW-0378">Hydrolase</keyword>
<dbReference type="SUPFAM" id="SSF56420">
    <property type="entry name" value="Peptide deformylase"/>
    <property type="match status" value="1"/>
</dbReference>
<feature type="binding site" evidence="4">
    <location>
        <position position="147"/>
    </location>
    <ligand>
        <name>Fe cation</name>
        <dbReference type="ChEBI" id="CHEBI:24875"/>
    </ligand>
</feature>
<dbReference type="CDD" id="cd00487">
    <property type="entry name" value="Pep_deformylase"/>
    <property type="match status" value="1"/>
</dbReference>
<feature type="active site" evidence="4">
    <location>
        <position position="148"/>
    </location>
</feature>
<dbReference type="NCBIfam" id="TIGR00079">
    <property type="entry name" value="pept_deformyl"/>
    <property type="match status" value="1"/>
</dbReference>
<dbReference type="STRING" id="1218108.GCA_000382425_02859"/>
<dbReference type="OrthoDB" id="9784988at2"/>
<gene>
    <name evidence="4 5" type="primary">def</name>
    <name evidence="5" type="ORF">EB1_15430</name>
</gene>
<dbReference type="HAMAP" id="MF_00163">
    <property type="entry name" value="Pep_deformylase"/>
    <property type="match status" value="1"/>
</dbReference>
<feature type="binding site" evidence="4">
    <location>
        <position position="105"/>
    </location>
    <ligand>
        <name>Fe cation</name>
        <dbReference type="ChEBI" id="CHEBI:24875"/>
    </ligand>
</feature>
<evidence type="ECO:0000313" key="6">
    <source>
        <dbReference type="Proteomes" id="UP000321245"/>
    </source>
</evidence>
<dbReference type="EC" id="3.5.1.88" evidence="4"/>
<comment type="similarity">
    <text evidence="1 4">Belongs to the polypeptide deformylase family.</text>
</comment>
<proteinExistence type="inferred from homology"/>
<keyword evidence="2 4" id="KW-0479">Metal-binding</keyword>
<evidence type="ECO:0000256" key="3">
    <source>
        <dbReference type="ARBA" id="ARBA00022801"/>
    </source>
</evidence>
<feature type="binding site" evidence="4">
    <location>
        <position position="151"/>
    </location>
    <ligand>
        <name>Fe cation</name>
        <dbReference type="ChEBI" id="CHEBI:24875"/>
    </ligand>
</feature>
<organism evidence="5 6">
    <name type="scientific">Empedobacter brevis NBRC 14943 = ATCC 43319</name>
    <dbReference type="NCBI Taxonomy" id="1218108"/>
    <lineage>
        <taxon>Bacteria</taxon>
        <taxon>Pseudomonadati</taxon>
        <taxon>Bacteroidota</taxon>
        <taxon>Flavobacteriia</taxon>
        <taxon>Flavobacteriales</taxon>
        <taxon>Weeksellaceae</taxon>
        <taxon>Empedobacter</taxon>
    </lineage>
</organism>
<dbReference type="PANTHER" id="PTHR10458">
    <property type="entry name" value="PEPTIDE DEFORMYLASE"/>
    <property type="match status" value="1"/>
</dbReference>
<dbReference type="Gene3D" id="3.90.45.10">
    <property type="entry name" value="Peptide deformylase"/>
    <property type="match status" value="1"/>
</dbReference>
<keyword evidence="4" id="KW-0408">Iron</keyword>
<dbReference type="GeneID" id="84650935"/>
<dbReference type="RefSeq" id="WP_019976333.1">
    <property type="nucleotide sequence ID" value="NZ_BJXC01000008.1"/>
</dbReference>
<comment type="function">
    <text evidence="4">Removes the formyl group from the N-terminal Met of newly synthesized proteins. Requires at least a dipeptide for an efficient rate of reaction. N-terminal L-methionine is a prerequisite for activity but the enzyme has broad specificity at other positions.</text>
</comment>
<evidence type="ECO:0000313" key="5">
    <source>
        <dbReference type="EMBL" id="GEM51753.1"/>
    </source>
</evidence>
<dbReference type="PIRSF" id="PIRSF004749">
    <property type="entry name" value="Pep_def"/>
    <property type="match status" value="1"/>
</dbReference>
<dbReference type="GO" id="GO:0042586">
    <property type="term" value="F:peptide deformylase activity"/>
    <property type="evidence" value="ECO:0007669"/>
    <property type="project" value="UniProtKB-UniRule"/>
</dbReference>
<dbReference type="Proteomes" id="UP000321245">
    <property type="component" value="Unassembled WGS sequence"/>
</dbReference>
<evidence type="ECO:0000256" key="1">
    <source>
        <dbReference type="ARBA" id="ARBA00010759"/>
    </source>
</evidence>
<dbReference type="GO" id="GO:0006412">
    <property type="term" value="P:translation"/>
    <property type="evidence" value="ECO:0007669"/>
    <property type="project" value="UniProtKB-UniRule"/>
</dbReference>
<keyword evidence="4" id="KW-0648">Protein biosynthesis</keyword>
<evidence type="ECO:0000256" key="2">
    <source>
        <dbReference type="ARBA" id="ARBA00022723"/>
    </source>
</evidence>
<dbReference type="GO" id="GO:0046872">
    <property type="term" value="F:metal ion binding"/>
    <property type="evidence" value="ECO:0007669"/>
    <property type="project" value="UniProtKB-KW"/>
</dbReference>
<dbReference type="AlphaFoldDB" id="A0A511NG05"/>
<sequence>MVLPVVAYGDPVLRKVSQEIDQDYKNLHELIENMFDTMYDSNGVGIAAPQIGKDIRLFVVDCSPFEEDEDYEDVKDELKDFKRVFINPKKISSSEGDEWTFAEGCLSIPHIHEDVTRPESVTLEYFDENWVKHTETFSDIRARVIQHEYDHLEGKLFIDYISSFKKKLISNKLKNITKGKVNTSYKMKFPS</sequence>
<dbReference type="EMBL" id="BJXC01000008">
    <property type="protein sequence ID" value="GEM51753.1"/>
    <property type="molecule type" value="Genomic_DNA"/>
</dbReference>
<dbReference type="PRINTS" id="PR01576">
    <property type="entry name" value="PDEFORMYLASE"/>
</dbReference>
<comment type="cofactor">
    <cofactor evidence="4">
        <name>Fe(2+)</name>
        <dbReference type="ChEBI" id="CHEBI:29033"/>
    </cofactor>
    <text evidence="4">Binds 1 Fe(2+) ion.</text>
</comment>